<proteinExistence type="predicted"/>
<evidence type="ECO:0000259" key="1">
    <source>
        <dbReference type="PROSITE" id="PS50943"/>
    </source>
</evidence>
<accession>A0A6J7W968</accession>
<reference evidence="2" key="1">
    <citation type="submission" date="2020-05" db="EMBL/GenBank/DDBJ databases">
        <authorList>
            <person name="Chiriac C."/>
            <person name="Salcher M."/>
            <person name="Ghai R."/>
            <person name="Kavagutti S V."/>
        </authorList>
    </citation>
    <scope>NUCLEOTIDE SEQUENCE</scope>
</reference>
<dbReference type="PROSITE" id="PS50943">
    <property type="entry name" value="HTH_CROC1"/>
    <property type="match status" value="1"/>
</dbReference>
<dbReference type="InterPro" id="IPR010982">
    <property type="entry name" value="Lambda_DNA-bd_dom_sf"/>
</dbReference>
<dbReference type="Pfam" id="PF01381">
    <property type="entry name" value="HTH_3"/>
    <property type="match status" value="1"/>
</dbReference>
<evidence type="ECO:0000313" key="2">
    <source>
        <dbReference type="EMBL" id="CAB5162263.1"/>
    </source>
</evidence>
<dbReference type="EMBL" id="LR798201">
    <property type="protein sequence ID" value="CAB5162263.1"/>
    <property type="molecule type" value="Genomic_DNA"/>
</dbReference>
<gene>
    <name evidence="2" type="ORF">UFOVP151_14</name>
</gene>
<feature type="domain" description="HTH cro/C1-type" evidence="1">
    <location>
        <begin position="15"/>
        <end position="40"/>
    </location>
</feature>
<dbReference type="GO" id="GO:0003677">
    <property type="term" value="F:DNA binding"/>
    <property type="evidence" value="ECO:0007669"/>
    <property type="project" value="InterPro"/>
</dbReference>
<protein>
    <submittedName>
        <fullName evidence="2">Putative Cro-like protein</fullName>
    </submittedName>
</protein>
<dbReference type="Gene3D" id="1.10.260.40">
    <property type="entry name" value="lambda repressor-like DNA-binding domains"/>
    <property type="match status" value="1"/>
</dbReference>
<dbReference type="CDD" id="cd00093">
    <property type="entry name" value="HTH_XRE"/>
    <property type="match status" value="1"/>
</dbReference>
<sequence>MHTPKDSVEVLIGFGLTQKQIEEKTGISQATISRILNGEHLDPRYSTTQKLKALVEEVSAGQGLATR</sequence>
<dbReference type="SUPFAM" id="SSF47413">
    <property type="entry name" value="lambda repressor-like DNA-binding domains"/>
    <property type="match status" value="1"/>
</dbReference>
<name>A0A6J7W968_9CAUD</name>
<organism evidence="2">
    <name type="scientific">uncultured Caudovirales phage</name>
    <dbReference type="NCBI Taxonomy" id="2100421"/>
    <lineage>
        <taxon>Viruses</taxon>
        <taxon>Duplodnaviria</taxon>
        <taxon>Heunggongvirae</taxon>
        <taxon>Uroviricota</taxon>
        <taxon>Caudoviricetes</taxon>
        <taxon>Peduoviridae</taxon>
        <taxon>Maltschvirus</taxon>
        <taxon>Maltschvirus maltsch</taxon>
    </lineage>
</organism>
<dbReference type="InterPro" id="IPR001387">
    <property type="entry name" value="Cro/C1-type_HTH"/>
</dbReference>